<dbReference type="InterPro" id="IPR041711">
    <property type="entry name" value="Met-tRNA-FMT_N"/>
</dbReference>
<evidence type="ECO:0000259" key="2">
    <source>
        <dbReference type="Pfam" id="PF00551"/>
    </source>
</evidence>
<evidence type="ECO:0000313" key="4">
    <source>
        <dbReference type="Proteomes" id="UP000177042"/>
    </source>
</evidence>
<dbReference type="Proteomes" id="UP000177042">
    <property type="component" value="Unassembled WGS sequence"/>
</dbReference>
<dbReference type="PANTHER" id="PTHR11138">
    <property type="entry name" value="METHIONYL-TRNA FORMYLTRANSFERASE"/>
    <property type="match status" value="1"/>
</dbReference>
<dbReference type="PANTHER" id="PTHR11138:SF5">
    <property type="entry name" value="METHIONYL-TRNA FORMYLTRANSFERASE, MITOCHONDRIAL"/>
    <property type="match status" value="1"/>
</dbReference>
<feature type="domain" description="Formyl transferase N-terminal" evidence="2">
    <location>
        <begin position="43"/>
        <end position="145"/>
    </location>
</feature>
<dbReference type="Gene3D" id="3.40.50.12230">
    <property type="match status" value="1"/>
</dbReference>
<dbReference type="InterPro" id="IPR011034">
    <property type="entry name" value="Formyl_transferase-like_C_sf"/>
</dbReference>
<dbReference type="EC" id="2.1.2.9" evidence="1"/>
<dbReference type="AlphaFoldDB" id="A0A1F5J8M6"/>
<dbReference type="SUPFAM" id="SSF50486">
    <property type="entry name" value="FMT C-terminal domain-like"/>
    <property type="match status" value="1"/>
</dbReference>
<dbReference type="SUPFAM" id="SSF53328">
    <property type="entry name" value="Formyltransferase"/>
    <property type="match status" value="1"/>
</dbReference>
<dbReference type="GO" id="GO:0004479">
    <property type="term" value="F:methionyl-tRNA formyltransferase activity"/>
    <property type="evidence" value="ECO:0007669"/>
    <property type="project" value="UniProtKB-EC"/>
</dbReference>
<dbReference type="Pfam" id="PF00551">
    <property type="entry name" value="Formyl_trans_N"/>
    <property type="match status" value="1"/>
</dbReference>
<name>A0A1F5J8M6_9BACT</name>
<evidence type="ECO:0000256" key="1">
    <source>
        <dbReference type="ARBA" id="ARBA00012261"/>
    </source>
</evidence>
<evidence type="ECO:0000313" key="3">
    <source>
        <dbReference type="EMBL" id="OGE24938.1"/>
    </source>
</evidence>
<gene>
    <name evidence="3" type="ORF">A3C26_00320</name>
</gene>
<dbReference type="InterPro" id="IPR036477">
    <property type="entry name" value="Formyl_transf_N_sf"/>
</dbReference>
<dbReference type="CDD" id="cd08646">
    <property type="entry name" value="FMT_core_Met-tRNA-FMT_N"/>
    <property type="match status" value="1"/>
</dbReference>
<reference evidence="3 4" key="1">
    <citation type="journal article" date="2016" name="Nat. Commun.">
        <title>Thousands of microbial genomes shed light on interconnected biogeochemical processes in an aquifer system.</title>
        <authorList>
            <person name="Anantharaman K."/>
            <person name="Brown C.T."/>
            <person name="Hug L.A."/>
            <person name="Sharon I."/>
            <person name="Castelle C.J."/>
            <person name="Probst A.J."/>
            <person name="Thomas B.C."/>
            <person name="Singh A."/>
            <person name="Wilkins M.J."/>
            <person name="Karaoz U."/>
            <person name="Brodie E.L."/>
            <person name="Williams K.H."/>
            <person name="Hubbard S.S."/>
            <person name="Banfield J.F."/>
        </authorList>
    </citation>
    <scope>NUCLEOTIDE SEQUENCE [LARGE SCALE GENOMIC DNA]</scope>
</reference>
<dbReference type="InterPro" id="IPR002376">
    <property type="entry name" value="Formyl_transf_N"/>
</dbReference>
<sequence>MLKLKTETQNFKLKIIFLGTPQFVQPIKQELKKHFFLVKLLKEADLAVVAAYGRILTKEELNLPKYGSLNVHPSLLPKYRGPSPIQTAILNNNKTSGITIIKMDEKADHGPIIYQESLDLSDSDNCDMLSKKMFLRASEILPQVIENFISGKIKLVEQNHSKATFTQHLTKEDGYFTINNPPSAEILDRMIRAYYLWPGVWTKWRVKSLESRVKEKIVKFLPGKQIQMEGKKPISFNDFLNGYPDFPLKNHHL</sequence>
<organism evidence="3 4">
    <name type="scientific">Candidatus Daviesbacteria bacterium RIFCSPHIGHO2_02_FULL_39_12</name>
    <dbReference type="NCBI Taxonomy" id="1797770"/>
    <lineage>
        <taxon>Bacteria</taxon>
        <taxon>Candidatus Daviesiibacteriota</taxon>
    </lineage>
</organism>
<dbReference type="EMBL" id="MFCX01000036">
    <property type="protein sequence ID" value="OGE24938.1"/>
    <property type="molecule type" value="Genomic_DNA"/>
</dbReference>
<accession>A0A1F5J8M6</accession>
<dbReference type="GO" id="GO:0005829">
    <property type="term" value="C:cytosol"/>
    <property type="evidence" value="ECO:0007669"/>
    <property type="project" value="TreeGrafter"/>
</dbReference>
<protein>
    <recommendedName>
        <fullName evidence="1">methionyl-tRNA formyltransferase</fullName>
        <ecNumber evidence="1">2.1.2.9</ecNumber>
    </recommendedName>
</protein>
<comment type="caution">
    <text evidence="3">The sequence shown here is derived from an EMBL/GenBank/DDBJ whole genome shotgun (WGS) entry which is preliminary data.</text>
</comment>
<proteinExistence type="predicted"/>